<dbReference type="RefSeq" id="WP_129886112.1">
    <property type="nucleotide sequence ID" value="NZ_CP035758.1"/>
</dbReference>
<dbReference type="PANTHER" id="PTHR23073">
    <property type="entry name" value="26S PROTEASOME REGULATORY SUBUNIT"/>
    <property type="match status" value="1"/>
</dbReference>
<dbReference type="Gene3D" id="3.40.50.300">
    <property type="entry name" value="P-loop containing nucleotide triphosphate hydrolases"/>
    <property type="match status" value="1"/>
</dbReference>
<dbReference type="Proteomes" id="UP000290365">
    <property type="component" value="Chromosome"/>
</dbReference>
<evidence type="ECO:0000256" key="1">
    <source>
        <dbReference type="ARBA" id="ARBA00006914"/>
    </source>
</evidence>
<evidence type="ECO:0000313" key="5">
    <source>
        <dbReference type="EMBL" id="QBD75514.1"/>
    </source>
</evidence>
<reference evidence="5 6" key="1">
    <citation type="submission" date="2019-01" db="EMBL/GenBank/DDBJ databases">
        <title>Ktedonosporobacter rubrisoli SCAWS-G2.</title>
        <authorList>
            <person name="Huang Y."/>
            <person name="Yan B."/>
        </authorList>
    </citation>
    <scope>NUCLEOTIDE SEQUENCE [LARGE SCALE GENOMIC DNA]</scope>
    <source>
        <strain evidence="5 6">SCAWS-G2</strain>
    </source>
</reference>
<accession>A0A4P6JK47</accession>
<protein>
    <submittedName>
        <fullName evidence="5">ATP-binding protein</fullName>
    </submittedName>
</protein>
<dbReference type="KEGG" id="kbs:EPA93_05650"/>
<dbReference type="Gene3D" id="1.10.8.60">
    <property type="match status" value="1"/>
</dbReference>
<dbReference type="InterPro" id="IPR050221">
    <property type="entry name" value="26S_Proteasome_ATPase"/>
</dbReference>
<keyword evidence="2" id="KW-0547">Nucleotide-binding</keyword>
<dbReference type="InterPro" id="IPR003959">
    <property type="entry name" value="ATPase_AAA_core"/>
</dbReference>
<organism evidence="5 6">
    <name type="scientific">Ktedonosporobacter rubrisoli</name>
    <dbReference type="NCBI Taxonomy" id="2509675"/>
    <lineage>
        <taxon>Bacteria</taxon>
        <taxon>Bacillati</taxon>
        <taxon>Chloroflexota</taxon>
        <taxon>Ktedonobacteria</taxon>
        <taxon>Ktedonobacterales</taxon>
        <taxon>Ktedonosporobacteraceae</taxon>
        <taxon>Ktedonosporobacter</taxon>
    </lineage>
</organism>
<dbReference type="InterPro" id="IPR003593">
    <property type="entry name" value="AAA+_ATPase"/>
</dbReference>
<evidence type="ECO:0000259" key="4">
    <source>
        <dbReference type="SMART" id="SM00382"/>
    </source>
</evidence>
<keyword evidence="3 5" id="KW-0067">ATP-binding</keyword>
<dbReference type="GO" id="GO:0005524">
    <property type="term" value="F:ATP binding"/>
    <property type="evidence" value="ECO:0007669"/>
    <property type="project" value="UniProtKB-KW"/>
</dbReference>
<evidence type="ECO:0000313" key="6">
    <source>
        <dbReference type="Proteomes" id="UP000290365"/>
    </source>
</evidence>
<gene>
    <name evidence="5" type="ORF">EPA93_05650</name>
</gene>
<evidence type="ECO:0000256" key="2">
    <source>
        <dbReference type="ARBA" id="ARBA00022741"/>
    </source>
</evidence>
<proteinExistence type="inferred from homology"/>
<sequence>MSTEFSAETQAFLTSFKAFMDKVTEHAASRQEGDFIPHLKELFAQDLKTLPVVSEQFETTDQPNLHVALTNLLSREGCSYEILGIVSPYEHMGIKLAYLIDKDRPHKFTVGPVEYLNIMLHDGQPLTCIQMGLYLIRRAGQPLALLVQGPNLQSFRAKVRIEVMTLQREVGERFLSELRTEMRMRNVYRGHVISLGTDQDGLTVKFHHLPAVTREDIILPAGILERIERQTIGFSQHRDALLAAGRHLKRGLLLYGPPGTGKTLTALYLAKQMTDRTVILLTGRGIGLLEHSCTLARLLQPATVILEDVDLIAEERTRHEVGCSPLLFELLNQMDGLSDDADILFILTTNRPEILEPALASRPGRIDQASELPLPDRYCRKRLIELYGRGLQLHLQQLERLIDQTEGVSAAFIKEMLRKATLLAADEQQQTAIVVSDAHVEEALKELLFESGELTRQLLGAGQANQAR</sequence>
<dbReference type="AlphaFoldDB" id="A0A4P6JK47"/>
<feature type="domain" description="AAA+ ATPase" evidence="4">
    <location>
        <begin position="248"/>
        <end position="376"/>
    </location>
</feature>
<evidence type="ECO:0000256" key="3">
    <source>
        <dbReference type="ARBA" id="ARBA00022840"/>
    </source>
</evidence>
<dbReference type="InterPro" id="IPR027417">
    <property type="entry name" value="P-loop_NTPase"/>
</dbReference>
<dbReference type="SUPFAM" id="SSF52540">
    <property type="entry name" value="P-loop containing nucleoside triphosphate hydrolases"/>
    <property type="match status" value="1"/>
</dbReference>
<dbReference type="EMBL" id="CP035758">
    <property type="protein sequence ID" value="QBD75514.1"/>
    <property type="molecule type" value="Genomic_DNA"/>
</dbReference>
<dbReference type="CDD" id="cd19481">
    <property type="entry name" value="RecA-like_protease"/>
    <property type="match status" value="1"/>
</dbReference>
<dbReference type="GO" id="GO:0016887">
    <property type="term" value="F:ATP hydrolysis activity"/>
    <property type="evidence" value="ECO:0007669"/>
    <property type="project" value="InterPro"/>
</dbReference>
<dbReference type="OrthoDB" id="9806903at2"/>
<keyword evidence="6" id="KW-1185">Reference proteome</keyword>
<comment type="similarity">
    <text evidence="1">Belongs to the AAA ATPase family.</text>
</comment>
<dbReference type="SMART" id="SM00382">
    <property type="entry name" value="AAA"/>
    <property type="match status" value="1"/>
</dbReference>
<name>A0A4P6JK47_KTERU</name>
<dbReference type="Pfam" id="PF00004">
    <property type="entry name" value="AAA"/>
    <property type="match status" value="1"/>
</dbReference>